<dbReference type="InterPro" id="IPR009057">
    <property type="entry name" value="Homeodomain-like_sf"/>
</dbReference>
<evidence type="ECO:0000256" key="1">
    <source>
        <dbReference type="ARBA" id="ARBA00023125"/>
    </source>
</evidence>
<accession>A0ABW6PHN1</accession>
<organism evidence="4 5">
    <name type="scientific">Nocardia thailandica</name>
    <dbReference type="NCBI Taxonomy" id="257275"/>
    <lineage>
        <taxon>Bacteria</taxon>
        <taxon>Bacillati</taxon>
        <taxon>Actinomycetota</taxon>
        <taxon>Actinomycetes</taxon>
        <taxon>Mycobacteriales</taxon>
        <taxon>Nocardiaceae</taxon>
        <taxon>Nocardia</taxon>
    </lineage>
</organism>
<gene>
    <name evidence="4" type="ORF">ACFYTF_03340</name>
</gene>
<dbReference type="RefSeq" id="WP_387698900.1">
    <property type="nucleotide sequence ID" value="NZ_JBIAMX010000001.1"/>
</dbReference>
<reference evidence="4 5" key="1">
    <citation type="submission" date="2024-10" db="EMBL/GenBank/DDBJ databases">
        <title>The Natural Products Discovery Center: Release of the First 8490 Sequenced Strains for Exploring Actinobacteria Biosynthetic Diversity.</title>
        <authorList>
            <person name="Kalkreuter E."/>
            <person name="Kautsar S.A."/>
            <person name="Yang D."/>
            <person name="Bader C.D."/>
            <person name="Teijaro C.N."/>
            <person name="Fluegel L."/>
            <person name="Davis C.M."/>
            <person name="Simpson J.R."/>
            <person name="Lauterbach L."/>
            <person name="Steele A.D."/>
            <person name="Gui C."/>
            <person name="Meng S."/>
            <person name="Li G."/>
            <person name="Viehrig K."/>
            <person name="Ye F."/>
            <person name="Su P."/>
            <person name="Kiefer A.F."/>
            <person name="Nichols A."/>
            <person name="Cepeda A.J."/>
            <person name="Yan W."/>
            <person name="Fan B."/>
            <person name="Jiang Y."/>
            <person name="Adhikari A."/>
            <person name="Zheng C.-J."/>
            <person name="Schuster L."/>
            <person name="Cowan T.M."/>
            <person name="Smanski M.J."/>
            <person name="Chevrette M.G."/>
            <person name="De Carvalho L.P.S."/>
            <person name="Shen B."/>
        </authorList>
    </citation>
    <scope>NUCLEOTIDE SEQUENCE [LARGE SCALE GENOMIC DNA]</scope>
    <source>
        <strain evidence="4 5">NPDC004045</strain>
    </source>
</reference>
<dbReference type="InterPro" id="IPR001647">
    <property type="entry name" value="HTH_TetR"/>
</dbReference>
<name>A0ABW6PHN1_9NOCA</name>
<evidence type="ECO:0000259" key="3">
    <source>
        <dbReference type="PROSITE" id="PS50977"/>
    </source>
</evidence>
<feature type="DNA-binding region" description="H-T-H motif" evidence="2">
    <location>
        <begin position="41"/>
        <end position="60"/>
    </location>
</feature>
<evidence type="ECO:0000313" key="4">
    <source>
        <dbReference type="EMBL" id="MFF0541850.1"/>
    </source>
</evidence>
<dbReference type="Pfam" id="PF00440">
    <property type="entry name" value="TetR_N"/>
    <property type="match status" value="1"/>
</dbReference>
<dbReference type="EMBL" id="JBIAMX010000001">
    <property type="protein sequence ID" value="MFF0541850.1"/>
    <property type="molecule type" value="Genomic_DNA"/>
</dbReference>
<dbReference type="InterPro" id="IPR041583">
    <property type="entry name" value="TetR_C_31"/>
</dbReference>
<dbReference type="Gene3D" id="1.10.357.10">
    <property type="entry name" value="Tetracycline Repressor, domain 2"/>
    <property type="match status" value="1"/>
</dbReference>
<dbReference type="Pfam" id="PF17940">
    <property type="entry name" value="TetR_C_31"/>
    <property type="match status" value="1"/>
</dbReference>
<protein>
    <submittedName>
        <fullName evidence="4">TetR/AcrR family transcriptional regulator</fullName>
    </submittedName>
</protein>
<dbReference type="Proteomes" id="UP001601444">
    <property type="component" value="Unassembled WGS sequence"/>
</dbReference>
<evidence type="ECO:0000313" key="5">
    <source>
        <dbReference type="Proteomes" id="UP001601444"/>
    </source>
</evidence>
<sequence length="205" mass="22193">MSTRDDHPAGTRAAVTGGDRRALIAEAAADLIAEQGIRALTHRALDNALRLPAGSTSYYFRTRRALVAAVADTITARSRADFEDARFPPPAATDPHALARGIAAWVDRLLRERRNHLVARQALIIESATDDDLRRRLAGGLFSRERATELFAALGSDDPGADAADFVALLEGLVFDHLVGARSTPADGRDRIARLTRPIHRFLAA</sequence>
<dbReference type="SUPFAM" id="SSF46689">
    <property type="entry name" value="Homeodomain-like"/>
    <property type="match status" value="1"/>
</dbReference>
<proteinExistence type="predicted"/>
<comment type="caution">
    <text evidence="4">The sequence shown here is derived from an EMBL/GenBank/DDBJ whole genome shotgun (WGS) entry which is preliminary data.</text>
</comment>
<dbReference type="PROSITE" id="PS50977">
    <property type="entry name" value="HTH_TETR_2"/>
    <property type="match status" value="1"/>
</dbReference>
<keyword evidence="5" id="KW-1185">Reference proteome</keyword>
<keyword evidence="1 2" id="KW-0238">DNA-binding</keyword>
<feature type="domain" description="HTH tetR-type" evidence="3">
    <location>
        <begin position="18"/>
        <end position="78"/>
    </location>
</feature>
<evidence type="ECO:0000256" key="2">
    <source>
        <dbReference type="PROSITE-ProRule" id="PRU00335"/>
    </source>
</evidence>